<keyword evidence="2" id="KW-1185">Reference proteome</keyword>
<dbReference type="NCBIfam" id="TIGR01993">
    <property type="entry name" value="Pyr-5-nucltdase"/>
    <property type="match status" value="1"/>
</dbReference>
<reference evidence="2" key="1">
    <citation type="journal article" date="2019" name="Int. J. Syst. Evol. Microbiol.">
        <title>The Global Catalogue of Microorganisms (GCM) 10K type strain sequencing project: providing services to taxonomists for standard genome sequencing and annotation.</title>
        <authorList>
            <consortium name="The Broad Institute Genomics Platform"/>
            <consortium name="The Broad Institute Genome Sequencing Center for Infectious Disease"/>
            <person name="Wu L."/>
            <person name="Ma J."/>
        </authorList>
    </citation>
    <scope>NUCLEOTIDE SEQUENCE [LARGE SCALE GENOMIC DNA]</scope>
    <source>
        <strain evidence="2">CCUG 56029</strain>
    </source>
</reference>
<dbReference type="InterPro" id="IPR006439">
    <property type="entry name" value="HAD-SF_hydro_IA"/>
</dbReference>
<dbReference type="PANTHER" id="PTHR12725:SF117">
    <property type="entry name" value="HALOACID DEHALOGENASE-LIKE HYDROLASE"/>
    <property type="match status" value="1"/>
</dbReference>
<dbReference type="SFLD" id="SFLDG01129">
    <property type="entry name" value="C1.5:_HAD__Beta-PGM__Phosphata"/>
    <property type="match status" value="1"/>
</dbReference>
<dbReference type="Pfam" id="PF00702">
    <property type="entry name" value="Hydrolase"/>
    <property type="match status" value="1"/>
</dbReference>
<dbReference type="InterPro" id="IPR010237">
    <property type="entry name" value="Pyr-5-nucltdase"/>
</dbReference>
<proteinExistence type="predicted"/>
<dbReference type="EMBL" id="JBHUEN010000046">
    <property type="protein sequence ID" value="MFD1883319.1"/>
    <property type="molecule type" value="Genomic_DNA"/>
</dbReference>
<organism evidence="1 2">
    <name type="scientific">Paracoccus pacificus</name>
    <dbReference type="NCBI Taxonomy" id="1463598"/>
    <lineage>
        <taxon>Bacteria</taxon>
        <taxon>Pseudomonadati</taxon>
        <taxon>Pseudomonadota</taxon>
        <taxon>Alphaproteobacteria</taxon>
        <taxon>Rhodobacterales</taxon>
        <taxon>Paracoccaceae</taxon>
        <taxon>Paracoccus</taxon>
    </lineage>
</organism>
<protein>
    <submittedName>
        <fullName evidence="1">Pyrimidine 5'-nucleotidase</fullName>
    </submittedName>
</protein>
<comment type="caution">
    <text evidence="1">The sequence shown here is derived from an EMBL/GenBank/DDBJ whole genome shotgun (WGS) entry which is preliminary data.</text>
</comment>
<dbReference type="Proteomes" id="UP001597213">
    <property type="component" value="Unassembled WGS sequence"/>
</dbReference>
<dbReference type="Gene3D" id="3.40.50.1000">
    <property type="entry name" value="HAD superfamily/HAD-like"/>
    <property type="match status" value="1"/>
</dbReference>
<name>A0ABW4RBL7_9RHOB</name>
<dbReference type="SUPFAM" id="SSF56784">
    <property type="entry name" value="HAD-like"/>
    <property type="match status" value="1"/>
</dbReference>
<dbReference type="InterPro" id="IPR036412">
    <property type="entry name" value="HAD-like_sf"/>
</dbReference>
<dbReference type="SFLD" id="SFLDS00003">
    <property type="entry name" value="Haloacid_Dehalogenase"/>
    <property type="match status" value="1"/>
</dbReference>
<gene>
    <name evidence="1" type="ORF">ACFSCT_16505</name>
</gene>
<dbReference type="PANTHER" id="PTHR12725">
    <property type="entry name" value="HALOACID DEHALOGENASE-LIKE HYDROLASE"/>
    <property type="match status" value="1"/>
</dbReference>
<dbReference type="SFLD" id="SFLDG01132">
    <property type="entry name" value="C1.5.3:_5'-Nucleotidase_Like"/>
    <property type="match status" value="1"/>
</dbReference>
<evidence type="ECO:0000313" key="2">
    <source>
        <dbReference type="Proteomes" id="UP001597213"/>
    </source>
</evidence>
<sequence>MDFDGVTTWIFDLDNTLYAPEARLFDQIEQRMIAHVMNALGVDRDQADGLRRDYWRRYGTTLAGMMAEHGTEPQAYLADVHAIDFSVLRPDPELAQAIRALPGTKIVHTNADIRYAAQVLAHRGLDMFDTLYGVEETGFHPKPDARAYDFVWRAQGLDPTRAAMFEDDPRNLEVPHRAGMQTVLVGPGGHLPDGIAGDHGPHVRHQTRDLTAFLRGLLA</sequence>
<dbReference type="RefSeq" id="WP_379144595.1">
    <property type="nucleotide sequence ID" value="NZ_JBHUEN010000046.1"/>
</dbReference>
<dbReference type="Gene3D" id="1.10.150.450">
    <property type="match status" value="1"/>
</dbReference>
<dbReference type="NCBIfam" id="TIGR01509">
    <property type="entry name" value="HAD-SF-IA-v3"/>
    <property type="match status" value="1"/>
</dbReference>
<evidence type="ECO:0000313" key="1">
    <source>
        <dbReference type="EMBL" id="MFD1883319.1"/>
    </source>
</evidence>
<accession>A0ABW4RBL7</accession>
<dbReference type="InterPro" id="IPR023214">
    <property type="entry name" value="HAD_sf"/>
</dbReference>